<protein>
    <recommendedName>
        <fullName evidence="4">Right handed beta helix domain-containing protein</fullName>
    </recommendedName>
</protein>
<feature type="domain" description="Right handed beta helix" evidence="4">
    <location>
        <begin position="243"/>
        <end position="381"/>
    </location>
</feature>
<dbReference type="InterPro" id="IPR006626">
    <property type="entry name" value="PbH1"/>
</dbReference>
<dbReference type="EMBL" id="CP036275">
    <property type="protein sequence ID" value="QDU36115.1"/>
    <property type="molecule type" value="Genomic_DNA"/>
</dbReference>
<evidence type="ECO:0000256" key="3">
    <source>
        <dbReference type="SAM" id="SignalP"/>
    </source>
</evidence>
<evidence type="ECO:0000259" key="4">
    <source>
        <dbReference type="Pfam" id="PF13229"/>
    </source>
</evidence>
<dbReference type="InterPro" id="IPR012334">
    <property type="entry name" value="Pectin_lyas_fold"/>
</dbReference>
<feature type="region of interest" description="Disordered" evidence="2">
    <location>
        <begin position="388"/>
        <end position="408"/>
    </location>
</feature>
<evidence type="ECO:0000313" key="5">
    <source>
        <dbReference type="EMBL" id="QDU36115.1"/>
    </source>
</evidence>
<dbReference type="SMART" id="SM00710">
    <property type="entry name" value="PbH1"/>
    <property type="match status" value="6"/>
</dbReference>
<gene>
    <name evidence="5" type="ORF">Mal4_03980</name>
</gene>
<dbReference type="SUPFAM" id="SSF51126">
    <property type="entry name" value="Pectin lyase-like"/>
    <property type="match status" value="1"/>
</dbReference>
<evidence type="ECO:0000256" key="2">
    <source>
        <dbReference type="SAM" id="MobiDB-lite"/>
    </source>
</evidence>
<feature type="chain" id="PRO_5021777816" description="Right handed beta helix domain-containing protein" evidence="3">
    <location>
        <begin position="27"/>
        <end position="469"/>
    </location>
</feature>
<name>A0A517Z0X5_9PLAN</name>
<keyword evidence="3" id="KW-0732">Signal</keyword>
<evidence type="ECO:0000313" key="6">
    <source>
        <dbReference type="Proteomes" id="UP000320496"/>
    </source>
</evidence>
<organism evidence="5 6">
    <name type="scientific">Maioricimonas rarisocia</name>
    <dbReference type="NCBI Taxonomy" id="2528026"/>
    <lineage>
        <taxon>Bacteria</taxon>
        <taxon>Pseudomonadati</taxon>
        <taxon>Planctomycetota</taxon>
        <taxon>Planctomycetia</taxon>
        <taxon>Planctomycetales</taxon>
        <taxon>Planctomycetaceae</taxon>
        <taxon>Maioricimonas</taxon>
    </lineage>
</organism>
<feature type="signal peptide" evidence="3">
    <location>
        <begin position="1"/>
        <end position="26"/>
    </location>
</feature>
<proteinExistence type="predicted"/>
<dbReference type="PANTHER" id="PTHR22990">
    <property type="entry name" value="F-BOX ONLY PROTEIN"/>
    <property type="match status" value="1"/>
</dbReference>
<accession>A0A517Z0X5</accession>
<keyword evidence="6" id="KW-1185">Reference proteome</keyword>
<reference evidence="5 6" key="1">
    <citation type="submission" date="2019-02" db="EMBL/GenBank/DDBJ databases">
        <title>Deep-cultivation of Planctomycetes and their phenomic and genomic characterization uncovers novel biology.</title>
        <authorList>
            <person name="Wiegand S."/>
            <person name="Jogler M."/>
            <person name="Boedeker C."/>
            <person name="Pinto D."/>
            <person name="Vollmers J."/>
            <person name="Rivas-Marin E."/>
            <person name="Kohn T."/>
            <person name="Peeters S.H."/>
            <person name="Heuer A."/>
            <person name="Rast P."/>
            <person name="Oberbeckmann S."/>
            <person name="Bunk B."/>
            <person name="Jeske O."/>
            <person name="Meyerdierks A."/>
            <person name="Storesund J.E."/>
            <person name="Kallscheuer N."/>
            <person name="Luecker S."/>
            <person name="Lage O.M."/>
            <person name="Pohl T."/>
            <person name="Merkel B.J."/>
            <person name="Hornburger P."/>
            <person name="Mueller R.-W."/>
            <person name="Bruemmer F."/>
            <person name="Labrenz M."/>
            <person name="Spormann A.M."/>
            <person name="Op den Camp H."/>
            <person name="Overmann J."/>
            <person name="Amann R."/>
            <person name="Jetten M.S.M."/>
            <person name="Mascher T."/>
            <person name="Medema M.H."/>
            <person name="Devos D.P."/>
            <person name="Kaster A.-K."/>
            <person name="Ovreas L."/>
            <person name="Rohde M."/>
            <person name="Galperin M.Y."/>
            <person name="Jogler C."/>
        </authorList>
    </citation>
    <scope>NUCLEOTIDE SEQUENCE [LARGE SCALE GENOMIC DNA]</scope>
    <source>
        <strain evidence="5 6">Mal4</strain>
    </source>
</reference>
<dbReference type="Proteomes" id="UP000320496">
    <property type="component" value="Chromosome"/>
</dbReference>
<keyword evidence="1" id="KW-0677">Repeat</keyword>
<dbReference type="KEGG" id="mri:Mal4_03980"/>
<dbReference type="PANTHER" id="PTHR22990:SF15">
    <property type="entry name" value="F-BOX ONLY PROTEIN 10"/>
    <property type="match status" value="1"/>
</dbReference>
<dbReference type="Pfam" id="PF13229">
    <property type="entry name" value="Beta_helix"/>
    <property type="match status" value="1"/>
</dbReference>
<dbReference type="OrthoDB" id="228501at2"/>
<dbReference type="RefSeq" id="WP_145366817.1">
    <property type="nucleotide sequence ID" value="NZ_CP036275.1"/>
</dbReference>
<dbReference type="InterPro" id="IPR051550">
    <property type="entry name" value="SCF-Subunits/Alg-Epimerases"/>
</dbReference>
<dbReference type="Gene3D" id="2.160.20.10">
    <property type="entry name" value="Single-stranded right-handed beta-helix, Pectin lyase-like"/>
    <property type="match status" value="1"/>
</dbReference>
<dbReference type="InterPro" id="IPR039448">
    <property type="entry name" value="Beta_helix"/>
</dbReference>
<dbReference type="InterPro" id="IPR011050">
    <property type="entry name" value="Pectin_lyase_fold/virulence"/>
</dbReference>
<evidence type="ECO:0000256" key="1">
    <source>
        <dbReference type="ARBA" id="ARBA00022737"/>
    </source>
</evidence>
<dbReference type="AlphaFoldDB" id="A0A517Z0X5"/>
<sequence precursor="true">MLCRNLVSVAGLAALSIASTMPRAVAAETLEVLADGSGDYATIQDAIDAAGPGTVIRIGPGEFREVLTISKPVTLEGAGWDRTRIVSVADENLELTPDVMHALGRILREVDAQTQAKVREAVIKVYGARPTIRVSEARDVTLRGLGILRSEEVRKGGFTGDAAVDVEDSSVVVEDCAILESPGTGLAARGESHLAVRHSLITNAWGKGGAITVAETGSFDISESEIRNNRYSGISITSTSPDIRIRRCRIHGTGWHGIRYDSSRPLIEGNVFSTTAVSGIYASGTTAAVIRNNLFHHSGISCWFQNGDTIEANTFVGDRHAEPKSGITQGLQVLGASNPTVRHNIFITCENGVYVGDIGGDRPHSKSSGAVNLVGNVFQDNERNFARSDPDGEGYASVPLPQGNREQQPSFIDAANDDFRLNDDAPLAAAGIGARNFAGTASAWPQQPEEVRTIAAVNERLGREPAVDQ</sequence>